<comment type="caution">
    <text evidence="1">The sequence shown here is derived from an EMBL/GenBank/DDBJ whole genome shotgun (WGS) entry which is preliminary data.</text>
</comment>
<evidence type="ECO:0008006" key="3">
    <source>
        <dbReference type="Google" id="ProtNLM"/>
    </source>
</evidence>
<dbReference type="Gene3D" id="1.20.58.1290">
    <property type="entry name" value="CarD-like, C-terminal domain"/>
    <property type="match status" value="1"/>
</dbReference>
<feature type="non-terminal residue" evidence="1">
    <location>
        <position position="1"/>
    </location>
</feature>
<organism evidence="1 2">
    <name type="scientific">Candidatus Pelethenecus faecipullorum</name>
    <dbReference type="NCBI Taxonomy" id="2840900"/>
    <lineage>
        <taxon>Bacteria</taxon>
        <taxon>Bacillati</taxon>
        <taxon>Mycoplasmatota</taxon>
        <taxon>Mollicutes</taxon>
        <taxon>Candidatus Pelethenecus</taxon>
    </lineage>
</organism>
<proteinExistence type="predicted"/>
<dbReference type="Proteomes" id="UP000886758">
    <property type="component" value="Unassembled WGS sequence"/>
</dbReference>
<dbReference type="EMBL" id="DVLF01000058">
    <property type="protein sequence ID" value="HIT49732.1"/>
    <property type="molecule type" value="Genomic_DNA"/>
</dbReference>
<gene>
    <name evidence="1" type="ORF">IAD46_01765</name>
</gene>
<evidence type="ECO:0000313" key="1">
    <source>
        <dbReference type="EMBL" id="HIT49732.1"/>
    </source>
</evidence>
<accession>A0A9D1GQB1</accession>
<reference evidence="1" key="1">
    <citation type="submission" date="2020-10" db="EMBL/GenBank/DDBJ databases">
        <authorList>
            <person name="Gilroy R."/>
        </authorList>
    </citation>
    <scope>NUCLEOTIDE SEQUENCE</scope>
    <source>
        <strain evidence="1">ChiW17-6978</strain>
    </source>
</reference>
<sequence length="93" mass="11003">YSKDNKERRNQFQTLLSSNRLQDTLLLLKSLYSLADEKKKERKMLGSFDSQFFQQALKKASEELMFSMNLSKTEALELLEKTLKIQPVYQYSK</sequence>
<name>A0A9D1GQB1_9MOLU</name>
<dbReference type="InterPro" id="IPR042215">
    <property type="entry name" value="CarD-like_C"/>
</dbReference>
<evidence type="ECO:0000313" key="2">
    <source>
        <dbReference type="Proteomes" id="UP000886758"/>
    </source>
</evidence>
<dbReference type="AlphaFoldDB" id="A0A9D1GQB1"/>
<reference evidence="1" key="2">
    <citation type="journal article" date="2021" name="PeerJ">
        <title>Extensive microbial diversity within the chicken gut microbiome revealed by metagenomics and culture.</title>
        <authorList>
            <person name="Gilroy R."/>
            <person name="Ravi A."/>
            <person name="Getino M."/>
            <person name="Pursley I."/>
            <person name="Horton D.L."/>
            <person name="Alikhan N.F."/>
            <person name="Baker D."/>
            <person name="Gharbi K."/>
            <person name="Hall N."/>
            <person name="Watson M."/>
            <person name="Adriaenssens E.M."/>
            <person name="Foster-Nyarko E."/>
            <person name="Jarju S."/>
            <person name="Secka A."/>
            <person name="Antonio M."/>
            <person name="Oren A."/>
            <person name="Chaudhuri R.R."/>
            <person name="La Ragione R."/>
            <person name="Hildebrand F."/>
            <person name="Pallen M.J."/>
        </authorList>
    </citation>
    <scope>NUCLEOTIDE SEQUENCE</scope>
    <source>
        <strain evidence="1">ChiW17-6978</strain>
    </source>
</reference>
<protein>
    <recommendedName>
        <fullName evidence="3">CarD family transcriptional regulator</fullName>
    </recommendedName>
</protein>